<evidence type="ECO:0000259" key="6">
    <source>
        <dbReference type="PROSITE" id="PS50865"/>
    </source>
</evidence>
<dbReference type="GO" id="GO:0042826">
    <property type="term" value="F:histone deacetylase binding"/>
    <property type="evidence" value="ECO:0007669"/>
    <property type="project" value="InterPro"/>
</dbReference>
<protein>
    <submittedName>
        <fullName evidence="8">Zinc finger MYND domain-containing protein 15-like</fullName>
    </submittedName>
</protein>
<keyword evidence="7" id="KW-1185">Reference proteome</keyword>
<dbReference type="PANTHER" id="PTHR47085:SF1">
    <property type="entry name" value="ZINC FINGER MYND DOMAIN-CONTAINING PROTEIN 15"/>
    <property type="match status" value="1"/>
</dbReference>
<dbReference type="GO" id="GO:0008270">
    <property type="term" value="F:zinc ion binding"/>
    <property type="evidence" value="ECO:0007669"/>
    <property type="project" value="UniProtKB-KW"/>
</dbReference>
<keyword evidence="2 4" id="KW-0863">Zinc-finger</keyword>
<organism evidence="7 8">
    <name type="scientific">Chanos chanos</name>
    <name type="common">Milkfish</name>
    <name type="synonym">Mugil chanos</name>
    <dbReference type="NCBI Taxonomy" id="29144"/>
    <lineage>
        <taxon>Eukaryota</taxon>
        <taxon>Metazoa</taxon>
        <taxon>Chordata</taxon>
        <taxon>Craniata</taxon>
        <taxon>Vertebrata</taxon>
        <taxon>Euteleostomi</taxon>
        <taxon>Actinopterygii</taxon>
        <taxon>Neopterygii</taxon>
        <taxon>Teleostei</taxon>
        <taxon>Ostariophysi</taxon>
        <taxon>Gonorynchiformes</taxon>
        <taxon>Chanidae</taxon>
        <taxon>Chanos</taxon>
    </lineage>
</organism>
<name>A0A6J2VSR5_CHACN</name>
<reference evidence="8" key="1">
    <citation type="submission" date="2025-08" db="UniProtKB">
        <authorList>
            <consortium name="RefSeq"/>
        </authorList>
    </citation>
    <scope>IDENTIFICATION</scope>
</reference>
<gene>
    <name evidence="8" type="primary">LOC115816149</name>
</gene>
<evidence type="ECO:0000256" key="4">
    <source>
        <dbReference type="PROSITE-ProRule" id="PRU00134"/>
    </source>
</evidence>
<evidence type="ECO:0000256" key="2">
    <source>
        <dbReference type="ARBA" id="ARBA00022771"/>
    </source>
</evidence>
<sequence length="688" mass="77512">MAQWYRCYQAVRSGRVERSGENEQSAQRYSKLPVDRKSPQWLLHLMDCTTPPPAAQTRLSQTGIDPSCLRKIWRAIVEIQVALRVNCDGESVLMVTDASGFLLGFDVLPRGWANSLELGEVAGGDSEGAVSITLRMLGLLRHSMETPMCGGSPRQPEMLRVSNKKLHRLLGRSERTLSVLNVNLAPEALGGWGPTEMDQETGAPKTIPFSLRWPPLRQCHMCKKYSFPCQLKPCPQCKAVLYCSDQCSQSDLSRCPEDSSHHYWCEKLALFMSHEPQLAALPFSYAKDSTAVDFDMEHFLEKNKLDSGYWRHWSLLVWSPRFELHHGMEHPRDPVPLWLSGHMEPYGSLKEEADILLVRIPHNSPSLSHPLVSWSQYCSWRGLSLSSPIAPLLSSPLSVYYIITSLVPRDFPELNVLKKQSLKIHIIESYREFHSLMVFWELSVLLPHVTFELLFSGDRFPPESDGQQLLLQRKNGQLTLVTPDLTSEERVNRRSIRIRVHSKPYHMLQGPKPDLVIGFRPAFPLHDSWLSTLPRLQSLRVPAYFCEPSELSCVSSLQVMNSATGGALTPPHMNPFRCPLRICGGDNLLPWFSNAFIFHLIYKSLVPCPQRFSVTSLQSCGQADQQQPATVRGSCTVPGPAPGKSQAQPEGEEAGLPGTHLVNANRHVTTHVFKEELNNPSHRRMTLS</sequence>
<dbReference type="Pfam" id="PF20179">
    <property type="entry name" value="MSS51_C"/>
    <property type="match status" value="1"/>
</dbReference>
<dbReference type="PROSITE" id="PS50865">
    <property type="entry name" value="ZF_MYND_2"/>
    <property type="match status" value="1"/>
</dbReference>
<accession>A0A6J2VSR5</accession>
<evidence type="ECO:0000313" key="8">
    <source>
        <dbReference type="RefSeq" id="XP_030634978.1"/>
    </source>
</evidence>
<evidence type="ECO:0000256" key="1">
    <source>
        <dbReference type="ARBA" id="ARBA00022723"/>
    </source>
</evidence>
<dbReference type="InParanoid" id="A0A6J2VSR5"/>
<dbReference type="RefSeq" id="XP_030634978.1">
    <property type="nucleotide sequence ID" value="XM_030779118.1"/>
</dbReference>
<feature type="region of interest" description="Disordered" evidence="5">
    <location>
        <begin position="630"/>
        <end position="658"/>
    </location>
</feature>
<dbReference type="OrthoDB" id="5282002at2759"/>
<feature type="domain" description="MYND-type" evidence="6">
    <location>
        <begin position="219"/>
        <end position="265"/>
    </location>
</feature>
<keyword evidence="3" id="KW-0862">Zinc</keyword>
<dbReference type="GO" id="GO:0045892">
    <property type="term" value="P:negative regulation of DNA-templated transcription"/>
    <property type="evidence" value="ECO:0007669"/>
    <property type="project" value="InterPro"/>
</dbReference>
<evidence type="ECO:0000313" key="7">
    <source>
        <dbReference type="Proteomes" id="UP000504632"/>
    </source>
</evidence>
<dbReference type="PANTHER" id="PTHR47085">
    <property type="entry name" value="ZINC FINGER MYND DOMAIN-CONTAINING PROTEIN 15"/>
    <property type="match status" value="1"/>
</dbReference>
<dbReference type="InterPro" id="IPR042989">
    <property type="entry name" value="ZMY15"/>
</dbReference>
<dbReference type="GeneID" id="115816149"/>
<evidence type="ECO:0000256" key="5">
    <source>
        <dbReference type="SAM" id="MobiDB-lite"/>
    </source>
</evidence>
<keyword evidence="1" id="KW-0479">Metal-binding</keyword>
<evidence type="ECO:0000256" key="3">
    <source>
        <dbReference type="ARBA" id="ARBA00022833"/>
    </source>
</evidence>
<dbReference type="AlphaFoldDB" id="A0A6J2VSR5"/>
<proteinExistence type="predicted"/>
<dbReference type="InterPro" id="IPR046824">
    <property type="entry name" value="Mss51-like_C"/>
</dbReference>
<dbReference type="Proteomes" id="UP000504632">
    <property type="component" value="Chromosome 7"/>
</dbReference>
<dbReference type="InterPro" id="IPR002893">
    <property type="entry name" value="Znf_MYND"/>
</dbReference>